<sequence length="190" mass="21967">MAEVASHWQELGDQLRWPLTEMWVTGELLTFAETLERGAVVLVMDLPAEELPWLALHTTAEAIGHQLRLGKRPLHWCYRPRAWPVWTYQNRRVLRFWSAENGLDSAAIEALRSRRLEHLAVVEPSDDELATQLRTELAASRAHLGSVLEGYWDRDWRRRHKGYDESPQEHLWRAATAVAELLDAVDTLTD</sequence>
<reference evidence="2 4" key="1">
    <citation type="submission" date="2016-10" db="EMBL/GenBank/DDBJ databases">
        <title>Genome sequence of Mycobacterium talmonii.</title>
        <authorList>
            <person name="Greninger A.L."/>
            <person name="Elliott B."/>
            <person name="Vasireddy S."/>
            <person name="Vasireddy R."/>
        </authorList>
    </citation>
    <scope>NUCLEOTIDE SEQUENCE [LARGE SCALE GENOMIC DNA]</scope>
    <source>
        <strain evidence="2">MO-5499</strain>
        <strain evidence="4">NE-TNMC-100812</strain>
    </source>
</reference>
<evidence type="ECO:0000313" key="2">
    <source>
        <dbReference type="EMBL" id="OHV06614.1"/>
    </source>
</evidence>
<proteinExistence type="predicted"/>
<reference evidence="3 5" key="2">
    <citation type="journal article" date="2017" name="Int. J. Syst. Evol. Microbiol.">
        <title>Mycobacterium talmoniae sp. nov., a slowly growing mycobacterium isolated from human respiratory samples.</title>
        <authorList>
            <person name="Davidson R.M."/>
            <person name="DeGroote M.A."/>
            <person name="Marola J.L."/>
            <person name="Buss S."/>
            <person name="Jones V."/>
            <person name="McNeil M.R."/>
            <person name="Freifeld A.G."/>
            <person name="Elaine Epperson L."/>
            <person name="Hasan N.A."/>
            <person name="Jackson M."/>
            <person name="Iwen P.C."/>
            <person name="Salfinger M."/>
            <person name="Strong M."/>
        </authorList>
    </citation>
    <scope>NUCLEOTIDE SEQUENCE [LARGE SCALE GENOMIC DNA]</scope>
    <source>
        <strain evidence="3 5">ATCC BAA-2683</strain>
    </source>
</reference>
<evidence type="ECO:0000313" key="5">
    <source>
        <dbReference type="Proteomes" id="UP000238296"/>
    </source>
</evidence>
<dbReference type="Pfam" id="PF24821">
    <property type="entry name" value="DUF7711"/>
    <property type="match status" value="1"/>
</dbReference>
<gene>
    <name evidence="2" type="ORF">BKN37_01155</name>
    <name evidence="3" type="ORF">C1Y40_00249</name>
</gene>
<dbReference type="EMBL" id="PPEA01000041">
    <property type="protein sequence ID" value="PQM49533.1"/>
    <property type="molecule type" value="Genomic_DNA"/>
</dbReference>
<reference evidence="3" key="3">
    <citation type="submission" date="2018-01" db="EMBL/GenBank/DDBJ databases">
        <authorList>
            <person name="Gaut B.S."/>
            <person name="Morton B.R."/>
            <person name="Clegg M.T."/>
            <person name="Duvall M.R."/>
        </authorList>
    </citation>
    <scope>NUCLEOTIDE SEQUENCE</scope>
    <source>
        <strain evidence="3">ATCC BAA-2683</strain>
    </source>
</reference>
<protein>
    <recommendedName>
        <fullName evidence="1">DUF7711 domain-containing protein</fullName>
    </recommendedName>
</protein>
<feature type="domain" description="DUF7711" evidence="1">
    <location>
        <begin position="5"/>
        <end position="186"/>
    </location>
</feature>
<dbReference type="EMBL" id="MLQM01000003">
    <property type="protein sequence ID" value="OHV06614.1"/>
    <property type="molecule type" value="Genomic_DNA"/>
</dbReference>
<evidence type="ECO:0000259" key="1">
    <source>
        <dbReference type="Pfam" id="PF24821"/>
    </source>
</evidence>
<dbReference type="InterPro" id="IPR056128">
    <property type="entry name" value="DUF7711"/>
</dbReference>
<dbReference type="Proteomes" id="UP000179734">
    <property type="component" value="Unassembled WGS sequence"/>
</dbReference>
<keyword evidence="4" id="KW-1185">Reference proteome</keyword>
<accession>A0A1S1NK65</accession>
<organism evidence="2 4">
    <name type="scientific">Mycobacterium talmoniae</name>
    <dbReference type="NCBI Taxonomy" id="1858794"/>
    <lineage>
        <taxon>Bacteria</taxon>
        <taxon>Bacillati</taxon>
        <taxon>Actinomycetota</taxon>
        <taxon>Actinomycetes</taxon>
        <taxon>Mycobacteriales</taxon>
        <taxon>Mycobacteriaceae</taxon>
        <taxon>Mycobacterium</taxon>
    </lineage>
</organism>
<evidence type="ECO:0000313" key="4">
    <source>
        <dbReference type="Proteomes" id="UP000179734"/>
    </source>
</evidence>
<dbReference type="AlphaFoldDB" id="A0A1S1NK65"/>
<name>A0A1S1NK65_9MYCO</name>
<comment type="caution">
    <text evidence="2">The sequence shown here is derived from an EMBL/GenBank/DDBJ whole genome shotgun (WGS) entry which is preliminary data.</text>
</comment>
<evidence type="ECO:0000313" key="3">
    <source>
        <dbReference type="EMBL" id="PQM49533.1"/>
    </source>
</evidence>
<dbReference type="Proteomes" id="UP000238296">
    <property type="component" value="Unassembled WGS sequence"/>
</dbReference>